<sequence length="182" mass="20000">MGRNPENTYTLGSRSRLGRPMGRRRFLGGAFLAAAGAAAGYLGVRAITDEYGSPGSLDGKPVEGDRGHLMVLTPSSEYPKVWVRAKPSLSEGNIVGWAANPGALVQVREYHGKVYPSDSSVGNFKASDGNNYGLWGRIQGVEIHYEEDGRIKKKTVHNMFVSFNFLTEATEEEKHQFYSSRE</sequence>
<dbReference type="PROSITE" id="PS51318">
    <property type="entry name" value="TAT"/>
    <property type="match status" value="1"/>
</dbReference>
<protein>
    <submittedName>
        <fullName evidence="1">Uncharacterized protein</fullName>
    </submittedName>
</protein>
<reference evidence="1 2" key="1">
    <citation type="journal article" date="2016" name="Nat. Commun.">
        <title>Thousands of microbial genomes shed light on interconnected biogeochemical processes in an aquifer system.</title>
        <authorList>
            <person name="Anantharaman K."/>
            <person name="Brown C.T."/>
            <person name="Hug L.A."/>
            <person name="Sharon I."/>
            <person name="Castelle C.J."/>
            <person name="Probst A.J."/>
            <person name="Thomas B.C."/>
            <person name="Singh A."/>
            <person name="Wilkins M.J."/>
            <person name="Karaoz U."/>
            <person name="Brodie E.L."/>
            <person name="Williams K.H."/>
            <person name="Hubbard S.S."/>
            <person name="Banfield J.F."/>
        </authorList>
    </citation>
    <scope>NUCLEOTIDE SEQUENCE [LARGE SCALE GENOMIC DNA]</scope>
</reference>
<evidence type="ECO:0000313" key="1">
    <source>
        <dbReference type="EMBL" id="OGD85495.1"/>
    </source>
</evidence>
<gene>
    <name evidence="1" type="ORF">A2696_01100</name>
</gene>
<organism evidence="1 2">
    <name type="scientific">Candidatus Curtissbacteria bacterium RIFCSPHIGHO2_01_FULL_41_13</name>
    <dbReference type="NCBI Taxonomy" id="1797745"/>
    <lineage>
        <taxon>Bacteria</taxon>
        <taxon>Candidatus Curtissiibacteriota</taxon>
    </lineage>
</organism>
<proteinExistence type="predicted"/>
<dbReference type="AlphaFoldDB" id="A0A1F5G0X7"/>
<accession>A0A1F5G0X7</accession>
<dbReference type="InterPro" id="IPR006311">
    <property type="entry name" value="TAT_signal"/>
</dbReference>
<dbReference type="EMBL" id="MFBA01000025">
    <property type="protein sequence ID" value="OGD85495.1"/>
    <property type="molecule type" value="Genomic_DNA"/>
</dbReference>
<name>A0A1F5G0X7_9BACT</name>
<dbReference type="Proteomes" id="UP000177069">
    <property type="component" value="Unassembled WGS sequence"/>
</dbReference>
<comment type="caution">
    <text evidence="1">The sequence shown here is derived from an EMBL/GenBank/DDBJ whole genome shotgun (WGS) entry which is preliminary data.</text>
</comment>
<evidence type="ECO:0000313" key="2">
    <source>
        <dbReference type="Proteomes" id="UP000177069"/>
    </source>
</evidence>